<protein>
    <recommendedName>
        <fullName evidence="3">Aldehyde dehydrogenase</fullName>
    </recommendedName>
</protein>
<dbReference type="PANTHER" id="PTHR43570">
    <property type="entry name" value="ALDEHYDE DEHYDROGENASE"/>
    <property type="match status" value="1"/>
</dbReference>
<evidence type="ECO:0000256" key="5">
    <source>
        <dbReference type="PROSITE-ProRule" id="PRU10007"/>
    </source>
</evidence>
<dbReference type="PROSITE" id="PS00070">
    <property type="entry name" value="ALDEHYDE_DEHYDR_CYS"/>
    <property type="match status" value="1"/>
</dbReference>
<feature type="active site" evidence="4">
    <location>
        <position position="262"/>
    </location>
</feature>
<dbReference type="Gene3D" id="3.40.605.10">
    <property type="entry name" value="Aldehyde Dehydrogenase, Chain A, domain 1"/>
    <property type="match status" value="1"/>
</dbReference>
<dbReference type="InterPro" id="IPR029510">
    <property type="entry name" value="Ald_DH_CS_GLU"/>
</dbReference>
<dbReference type="CDD" id="cd07087">
    <property type="entry name" value="ALDH_F3-13-14_CALDH-like"/>
    <property type="match status" value="1"/>
</dbReference>
<dbReference type="PIRSF" id="PIRSF036492">
    <property type="entry name" value="ALDH"/>
    <property type="match status" value="1"/>
</dbReference>
<dbReference type="PROSITE" id="PS00687">
    <property type="entry name" value="ALDEHYDE_DEHYDR_GLU"/>
    <property type="match status" value="1"/>
</dbReference>
<evidence type="ECO:0000313" key="8">
    <source>
        <dbReference type="EMBL" id="SHX93841.1"/>
    </source>
</evidence>
<dbReference type="GO" id="GO:0006081">
    <property type="term" value="P:aldehyde metabolic process"/>
    <property type="evidence" value="ECO:0007669"/>
    <property type="project" value="InterPro"/>
</dbReference>
<dbReference type="AlphaFoldDB" id="A0A9Q7SI93"/>
<comment type="caution">
    <text evidence="8">The sequence shown here is derived from an EMBL/GenBank/DDBJ whole genome shotgun (WGS) entry which is preliminary data.</text>
</comment>
<dbReference type="GO" id="GO:0004029">
    <property type="term" value="F:aldehyde dehydrogenase (NAD+) activity"/>
    <property type="evidence" value="ECO:0007669"/>
    <property type="project" value="TreeGrafter"/>
</dbReference>
<dbReference type="FunFam" id="3.40.605.10:FF:000004">
    <property type="entry name" value="Aldehyde dehydrogenase"/>
    <property type="match status" value="1"/>
</dbReference>
<dbReference type="Pfam" id="PF00171">
    <property type="entry name" value="Aldedh"/>
    <property type="match status" value="1"/>
</dbReference>
<feature type="active site" evidence="4 5">
    <location>
        <position position="228"/>
    </location>
</feature>
<feature type="domain" description="Aldehyde dehydrogenase" evidence="7">
    <location>
        <begin position="15"/>
        <end position="441"/>
    </location>
</feature>
<evidence type="ECO:0000256" key="2">
    <source>
        <dbReference type="ARBA" id="ARBA00023002"/>
    </source>
</evidence>
<sequence length="473" mass="51444">MEKIVHSRDAAQEDSSTNHAVSGVVAAVRATFDSGRTRSVTWRLHQLEAIERLLSENEQAIAEAVGADLGRDAYATWLAEILAVNMDNRHVRRHLGKWVKPQRSAPPLSFRGLARVAHQSTPKGVVLIIGPWNYPIFLLFAPLISALAAGNTVILKPSELAPATARLIADLVPKYLDPSAVRVVEGGPEETQALIAEGPDHVFFTGGERIGKLVARAAAEHLSPVTLELGGKSPTIVAKDANLTVAARRIVATKLINAGQTCVAPDYVLVEREVMAEFTAKLVAEFNKQRTDAGQDLRVAHRKHAEHIARLLESSGGELVLPGLVDSATLKVEPAVVVDPDLDSPLMQEEIFGPILPIVPMDSITEATQFIRIRPRPLAVYIFTSSKRTQRQVIAQTLSGSVVTNQAVYQVAIPTIPFGGTGASGYGTSRGKFGFDEFSHKRALMAMRTFPDLPLLYPPFTTVKRWLARVMIR</sequence>
<dbReference type="InterPro" id="IPR016161">
    <property type="entry name" value="Ald_DH/histidinol_DH"/>
</dbReference>
<dbReference type="InterPro" id="IPR016163">
    <property type="entry name" value="Ald_DH_C"/>
</dbReference>
<dbReference type="Gene3D" id="3.40.309.10">
    <property type="entry name" value="Aldehyde Dehydrogenase, Chain A, domain 2"/>
    <property type="match status" value="1"/>
</dbReference>
<dbReference type="InterPro" id="IPR012394">
    <property type="entry name" value="Aldehyde_DH_NAD(P)"/>
</dbReference>
<dbReference type="RefSeq" id="WP_074357797.1">
    <property type="nucleotide sequence ID" value="NZ_FSCP01000003.1"/>
</dbReference>
<gene>
    <name evidence="8" type="primary">calB_4</name>
    <name evidence="8" type="ORF">SAMEA2275694_04314</name>
</gene>
<dbReference type="PANTHER" id="PTHR43570:SF16">
    <property type="entry name" value="ALDEHYDE DEHYDROGENASE TYPE III, ISOFORM Q"/>
    <property type="match status" value="1"/>
</dbReference>
<evidence type="ECO:0000256" key="1">
    <source>
        <dbReference type="ARBA" id="ARBA00009986"/>
    </source>
</evidence>
<evidence type="ECO:0000256" key="4">
    <source>
        <dbReference type="PIRSR" id="PIRSR036492-1"/>
    </source>
</evidence>
<dbReference type="InterPro" id="IPR015590">
    <property type="entry name" value="Aldehyde_DH_dom"/>
</dbReference>
<organism evidence="8 9">
    <name type="scientific">Mycobacteroides abscessus subsp. bolletii</name>
    <dbReference type="NCBI Taxonomy" id="319705"/>
    <lineage>
        <taxon>Bacteria</taxon>
        <taxon>Bacillati</taxon>
        <taxon>Actinomycetota</taxon>
        <taxon>Actinomycetes</taxon>
        <taxon>Mycobacteriales</taxon>
        <taxon>Mycobacteriaceae</taxon>
        <taxon>Mycobacteroides</taxon>
        <taxon>Mycobacteroides abscessus</taxon>
    </lineage>
</organism>
<dbReference type="Proteomes" id="UP000185183">
    <property type="component" value="Unassembled WGS sequence"/>
</dbReference>
<accession>A0A9Q7SI93</accession>
<evidence type="ECO:0000256" key="6">
    <source>
        <dbReference type="RuleBase" id="RU003345"/>
    </source>
</evidence>
<dbReference type="InterPro" id="IPR016162">
    <property type="entry name" value="Ald_DH_N"/>
</dbReference>
<dbReference type="GO" id="GO:0005737">
    <property type="term" value="C:cytoplasm"/>
    <property type="evidence" value="ECO:0007669"/>
    <property type="project" value="TreeGrafter"/>
</dbReference>
<proteinExistence type="inferred from homology"/>
<dbReference type="EMBL" id="FSFA01000006">
    <property type="protein sequence ID" value="SHX93841.1"/>
    <property type="molecule type" value="Genomic_DNA"/>
</dbReference>
<reference evidence="8 9" key="1">
    <citation type="submission" date="2016-11" db="EMBL/GenBank/DDBJ databases">
        <authorList>
            <consortium name="Pathogen Informatics"/>
        </authorList>
    </citation>
    <scope>NUCLEOTIDE SEQUENCE [LARGE SCALE GENOMIC DNA]</scope>
    <source>
        <strain evidence="8 9">968</strain>
    </source>
</reference>
<evidence type="ECO:0000313" key="9">
    <source>
        <dbReference type="Proteomes" id="UP000185183"/>
    </source>
</evidence>
<dbReference type="InterPro" id="IPR016160">
    <property type="entry name" value="Ald_DH_CS_CYS"/>
</dbReference>
<keyword evidence="2 3" id="KW-0560">Oxidoreductase</keyword>
<name>A0A9Q7SI93_9MYCO</name>
<evidence type="ECO:0000259" key="7">
    <source>
        <dbReference type="Pfam" id="PF00171"/>
    </source>
</evidence>
<dbReference type="SUPFAM" id="SSF53720">
    <property type="entry name" value="ALDH-like"/>
    <property type="match status" value="1"/>
</dbReference>
<comment type="similarity">
    <text evidence="1 3 6">Belongs to the aldehyde dehydrogenase family.</text>
</comment>
<evidence type="ECO:0000256" key="3">
    <source>
        <dbReference type="PIRNR" id="PIRNR036492"/>
    </source>
</evidence>